<dbReference type="NCBIfam" id="NF006416">
    <property type="entry name" value="PRK08664.1"/>
    <property type="match status" value="1"/>
</dbReference>
<organism evidence="6 7">
    <name type="scientific">Thermogymnomonas acidicola</name>
    <dbReference type="NCBI Taxonomy" id="399579"/>
    <lineage>
        <taxon>Archaea</taxon>
        <taxon>Methanobacteriati</taxon>
        <taxon>Thermoplasmatota</taxon>
        <taxon>Thermoplasmata</taxon>
        <taxon>Thermoplasmatales</taxon>
        <taxon>Thermogymnomonas</taxon>
    </lineage>
</organism>
<keyword evidence="7" id="KW-1185">Reference proteome</keyword>
<dbReference type="SMART" id="SM00859">
    <property type="entry name" value="Semialdhyde_dh"/>
    <property type="match status" value="1"/>
</dbReference>
<reference evidence="6" key="2">
    <citation type="submission" date="2022-09" db="EMBL/GenBank/DDBJ databases">
        <authorList>
            <person name="Sun Q."/>
            <person name="Ohkuma M."/>
        </authorList>
    </citation>
    <scope>NUCLEOTIDE SEQUENCE</scope>
    <source>
        <strain evidence="6">JCM 13583</strain>
    </source>
</reference>
<dbReference type="GO" id="GO:0051287">
    <property type="term" value="F:NAD binding"/>
    <property type="evidence" value="ECO:0007669"/>
    <property type="project" value="InterPro"/>
</dbReference>
<protein>
    <submittedName>
        <fullName evidence="6">Aspartate-semialdehyde dehydrogenase</fullName>
    </submittedName>
</protein>
<proteinExistence type="inferred from homology"/>
<keyword evidence="2" id="KW-0521">NADP</keyword>
<name>A0AA37BQM7_9ARCH</name>
<feature type="active site" description="Proton acceptor" evidence="4">
    <location>
        <position position="240"/>
    </location>
</feature>
<feature type="active site" description="Acyl-thioester intermediate" evidence="4">
    <location>
        <position position="148"/>
    </location>
</feature>
<gene>
    <name evidence="6" type="ORF">GCM10007108_06050</name>
</gene>
<dbReference type="InterPro" id="IPR012280">
    <property type="entry name" value="Semialdhyde_DH_dimer_dom"/>
</dbReference>
<dbReference type="SUPFAM" id="SSF55347">
    <property type="entry name" value="Glyceraldehyde-3-phosphate dehydrogenase-like, C-terminal domain"/>
    <property type="match status" value="1"/>
</dbReference>
<dbReference type="InterPro" id="IPR036291">
    <property type="entry name" value="NAD(P)-bd_dom_sf"/>
</dbReference>
<comment type="similarity">
    <text evidence="1">Belongs to the aspartate-semialdehyde dehydrogenase family.</text>
</comment>
<evidence type="ECO:0000256" key="4">
    <source>
        <dbReference type="PIRSR" id="PIRSR000148-1"/>
    </source>
</evidence>
<evidence type="ECO:0000313" key="6">
    <source>
        <dbReference type="EMBL" id="GGM70791.1"/>
    </source>
</evidence>
<dbReference type="Pfam" id="PF01118">
    <property type="entry name" value="Semialdhyde_dh"/>
    <property type="match status" value="1"/>
</dbReference>
<keyword evidence="3" id="KW-0560">Oxidoreductase</keyword>
<evidence type="ECO:0000256" key="2">
    <source>
        <dbReference type="ARBA" id="ARBA00022857"/>
    </source>
</evidence>
<feature type="domain" description="Semialdehyde dehydrogenase NAD-binding" evidence="5">
    <location>
        <begin position="9"/>
        <end position="136"/>
    </location>
</feature>
<sequence length="350" mass="38540">MEVMSDRLRCAVLGATGLVGQRFCQLLSGHPMFEEPDLYGSERSENERLRDRLKLADRPVSGDLLEKEIKRLDTDVVIREHYDAVFSALPTEVAGQVESRLRNGGVTVFTNASPHRMDPDVPLVVPEVNPEHLRLASNRGSIIANGNCSTIGLVLTLAPLVRFGIERVSVVTMQALSGAGYPGVPSLDALSNIVPYIKNEEEKLRAEPRKMLGRLKSGAIEPWDVEVSPFCTRVPVREGHFEVVEVTFREEQDLPEIVSSMEGFRGLPQEKRLPTAPERPIIVRNEPDRPQPVLDVDAGSPDRARGMAVTVGRLSYGGRRLRYSLLVHNTIRGAAGAAVLLAETYFSGGF</sequence>
<dbReference type="Gene3D" id="3.30.360.10">
    <property type="entry name" value="Dihydrodipicolinate Reductase, domain 2"/>
    <property type="match status" value="1"/>
</dbReference>
<dbReference type="Pfam" id="PF02774">
    <property type="entry name" value="Semialdhyde_dhC"/>
    <property type="match status" value="1"/>
</dbReference>
<evidence type="ECO:0000256" key="1">
    <source>
        <dbReference type="ARBA" id="ARBA00010584"/>
    </source>
</evidence>
<dbReference type="AlphaFoldDB" id="A0AA37BQM7"/>
<evidence type="ECO:0000313" key="7">
    <source>
        <dbReference type="Proteomes" id="UP000632195"/>
    </source>
</evidence>
<dbReference type="CDD" id="cd18130">
    <property type="entry name" value="ASADH_C_arch_fung_like"/>
    <property type="match status" value="1"/>
</dbReference>
<dbReference type="PANTHER" id="PTHR46718">
    <property type="entry name" value="ASPARTATE-SEMIALDEHYDE DEHYDROGENASE"/>
    <property type="match status" value="1"/>
</dbReference>
<evidence type="ECO:0000259" key="5">
    <source>
        <dbReference type="SMART" id="SM00859"/>
    </source>
</evidence>
<dbReference type="GO" id="GO:0046983">
    <property type="term" value="F:protein dimerization activity"/>
    <property type="evidence" value="ECO:0007669"/>
    <property type="project" value="InterPro"/>
</dbReference>
<accession>A0AA37BQM7</accession>
<dbReference type="GO" id="GO:0050661">
    <property type="term" value="F:NADP binding"/>
    <property type="evidence" value="ECO:0007669"/>
    <property type="project" value="InterPro"/>
</dbReference>
<dbReference type="PIRSF" id="PIRSF000148">
    <property type="entry name" value="ASA_dh"/>
    <property type="match status" value="1"/>
</dbReference>
<dbReference type="Gene3D" id="3.40.50.720">
    <property type="entry name" value="NAD(P)-binding Rossmann-like Domain"/>
    <property type="match status" value="1"/>
</dbReference>
<dbReference type="InterPro" id="IPR051823">
    <property type="entry name" value="ASADH-related"/>
</dbReference>
<dbReference type="NCBIfam" id="TIGR00978">
    <property type="entry name" value="asd_EA"/>
    <property type="match status" value="1"/>
</dbReference>
<dbReference type="GO" id="GO:0009086">
    <property type="term" value="P:methionine biosynthetic process"/>
    <property type="evidence" value="ECO:0007669"/>
    <property type="project" value="UniProtKB-ARBA"/>
</dbReference>
<dbReference type="EMBL" id="BMNY01000001">
    <property type="protein sequence ID" value="GGM70791.1"/>
    <property type="molecule type" value="Genomic_DNA"/>
</dbReference>
<dbReference type="GO" id="GO:0004073">
    <property type="term" value="F:aspartate-semialdehyde dehydrogenase activity"/>
    <property type="evidence" value="ECO:0007669"/>
    <property type="project" value="TreeGrafter"/>
</dbReference>
<dbReference type="InterPro" id="IPR000534">
    <property type="entry name" value="Semialdehyde_DH_NAD-bd"/>
</dbReference>
<dbReference type="InterPro" id="IPR005676">
    <property type="entry name" value="Asp_semi-ald_DH_pep-lack"/>
</dbReference>
<dbReference type="GO" id="GO:0009088">
    <property type="term" value="P:threonine biosynthetic process"/>
    <property type="evidence" value="ECO:0007669"/>
    <property type="project" value="TreeGrafter"/>
</dbReference>
<comment type="caution">
    <text evidence="6">The sequence shown here is derived from an EMBL/GenBank/DDBJ whole genome shotgun (WGS) entry which is preliminary data.</text>
</comment>
<dbReference type="SUPFAM" id="SSF51735">
    <property type="entry name" value="NAD(P)-binding Rossmann-fold domains"/>
    <property type="match status" value="1"/>
</dbReference>
<dbReference type="PANTHER" id="PTHR46718:SF1">
    <property type="entry name" value="ASPARTATE-SEMIALDEHYDE DEHYDROGENASE"/>
    <property type="match status" value="1"/>
</dbReference>
<dbReference type="Proteomes" id="UP000632195">
    <property type="component" value="Unassembled WGS sequence"/>
</dbReference>
<dbReference type="CDD" id="cd02315">
    <property type="entry name" value="ScASADH_like_N"/>
    <property type="match status" value="1"/>
</dbReference>
<reference evidence="6" key="1">
    <citation type="journal article" date="2014" name="Int. J. Syst. Evol. Microbiol.">
        <title>Complete genome sequence of Corynebacterium casei LMG S-19264T (=DSM 44701T), isolated from a smear-ripened cheese.</title>
        <authorList>
            <consortium name="US DOE Joint Genome Institute (JGI-PGF)"/>
            <person name="Walter F."/>
            <person name="Albersmeier A."/>
            <person name="Kalinowski J."/>
            <person name="Ruckert C."/>
        </authorList>
    </citation>
    <scope>NUCLEOTIDE SEQUENCE</scope>
    <source>
        <strain evidence="6">JCM 13583</strain>
    </source>
</reference>
<evidence type="ECO:0000256" key="3">
    <source>
        <dbReference type="ARBA" id="ARBA00023002"/>
    </source>
</evidence>